<evidence type="ECO:0000259" key="4">
    <source>
        <dbReference type="PROSITE" id="PS51184"/>
    </source>
</evidence>
<dbReference type="Pfam" id="PF02373">
    <property type="entry name" value="JmjC"/>
    <property type="match status" value="1"/>
</dbReference>
<dbReference type="PROSITE" id="PS51184">
    <property type="entry name" value="JMJC"/>
    <property type="match status" value="1"/>
</dbReference>
<name>A0A5C3P3X9_9APHY</name>
<sequence length="308" mass="35136">QEKFASIWREHIPIVVKDVDRDFQTLWTPDAFSERFGEMKCEVEDCESGEVTMIKLKEFFSLFGKAQCPSYRSKKLKDWPPKNRFKELFPKLYQDFETALPIPSYTTSSGVMNLASHYPENEVAPDLGPKMYNALSTSHDDQHSGSTRLHLDLSDAVNILMWASTRKDGQRGYALWHIFAVEDAPLVRQLQREMGTTASGDPIHNQETYITPTMLQELSARHGVRPYTIRQGVGDAVFIPAGCAHQVSNQADCIKIACDFISPESVPTCKRLAEEFRVQRLACGWPEDVIPFQSLLYYTWMSVDLICR</sequence>
<dbReference type="Proteomes" id="UP000308197">
    <property type="component" value="Unassembled WGS sequence"/>
</dbReference>
<keyword evidence="3" id="KW-0539">Nucleus</keyword>
<keyword evidence="6" id="KW-1185">Reference proteome</keyword>
<organism evidence="5 6">
    <name type="scientific">Polyporus arcularius HHB13444</name>
    <dbReference type="NCBI Taxonomy" id="1314778"/>
    <lineage>
        <taxon>Eukaryota</taxon>
        <taxon>Fungi</taxon>
        <taxon>Dikarya</taxon>
        <taxon>Basidiomycota</taxon>
        <taxon>Agaricomycotina</taxon>
        <taxon>Agaricomycetes</taxon>
        <taxon>Polyporales</taxon>
        <taxon>Polyporaceae</taxon>
        <taxon>Polyporus</taxon>
    </lineage>
</organism>
<dbReference type="GO" id="GO:0000785">
    <property type="term" value="C:chromatin"/>
    <property type="evidence" value="ECO:0007669"/>
    <property type="project" value="TreeGrafter"/>
</dbReference>
<feature type="non-terminal residue" evidence="5">
    <location>
        <position position="1"/>
    </location>
</feature>
<protein>
    <submittedName>
        <fullName evidence="5">Clavaminate synthase-like protein</fullName>
    </submittedName>
</protein>
<evidence type="ECO:0000256" key="3">
    <source>
        <dbReference type="ARBA" id="ARBA00023242"/>
    </source>
</evidence>
<dbReference type="EMBL" id="ML211765">
    <property type="protein sequence ID" value="TFK80473.1"/>
    <property type="molecule type" value="Genomic_DNA"/>
</dbReference>
<dbReference type="AlphaFoldDB" id="A0A5C3P3X9"/>
<dbReference type="GO" id="GO:0031490">
    <property type="term" value="F:chromatin DNA binding"/>
    <property type="evidence" value="ECO:0007669"/>
    <property type="project" value="TreeGrafter"/>
</dbReference>
<dbReference type="Gene3D" id="2.60.120.650">
    <property type="entry name" value="Cupin"/>
    <property type="match status" value="1"/>
</dbReference>
<proteinExistence type="predicted"/>
<feature type="domain" description="JmjC" evidence="4">
    <location>
        <begin position="107"/>
        <end position="277"/>
    </location>
</feature>
<reference evidence="5 6" key="1">
    <citation type="journal article" date="2019" name="Nat. Ecol. Evol.">
        <title>Megaphylogeny resolves global patterns of mushroom evolution.</title>
        <authorList>
            <person name="Varga T."/>
            <person name="Krizsan K."/>
            <person name="Foldi C."/>
            <person name="Dima B."/>
            <person name="Sanchez-Garcia M."/>
            <person name="Sanchez-Ramirez S."/>
            <person name="Szollosi G.J."/>
            <person name="Szarkandi J.G."/>
            <person name="Papp V."/>
            <person name="Albert L."/>
            <person name="Andreopoulos W."/>
            <person name="Angelini C."/>
            <person name="Antonin V."/>
            <person name="Barry K.W."/>
            <person name="Bougher N.L."/>
            <person name="Buchanan P."/>
            <person name="Buyck B."/>
            <person name="Bense V."/>
            <person name="Catcheside P."/>
            <person name="Chovatia M."/>
            <person name="Cooper J."/>
            <person name="Damon W."/>
            <person name="Desjardin D."/>
            <person name="Finy P."/>
            <person name="Geml J."/>
            <person name="Haridas S."/>
            <person name="Hughes K."/>
            <person name="Justo A."/>
            <person name="Karasinski D."/>
            <person name="Kautmanova I."/>
            <person name="Kiss B."/>
            <person name="Kocsube S."/>
            <person name="Kotiranta H."/>
            <person name="LaButti K.M."/>
            <person name="Lechner B.E."/>
            <person name="Liimatainen K."/>
            <person name="Lipzen A."/>
            <person name="Lukacs Z."/>
            <person name="Mihaltcheva S."/>
            <person name="Morgado L.N."/>
            <person name="Niskanen T."/>
            <person name="Noordeloos M.E."/>
            <person name="Ohm R.A."/>
            <person name="Ortiz-Santana B."/>
            <person name="Ovrebo C."/>
            <person name="Racz N."/>
            <person name="Riley R."/>
            <person name="Savchenko A."/>
            <person name="Shiryaev A."/>
            <person name="Soop K."/>
            <person name="Spirin V."/>
            <person name="Szebenyi C."/>
            <person name="Tomsovsky M."/>
            <person name="Tulloss R.E."/>
            <person name="Uehling J."/>
            <person name="Grigoriev I.V."/>
            <person name="Vagvolgyi C."/>
            <person name="Papp T."/>
            <person name="Martin F.M."/>
            <person name="Miettinen O."/>
            <person name="Hibbett D.S."/>
            <person name="Nagy L.G."/>
        </authorList>
    </citation>
    <scope>NUCLEOTIDE SEQUENCE [LARGE SCALE GENOMIC DNA]</scope>
    <source>
        <strain evidence="5 6">HHB13444</strain>
    </source>
</reference>
<gene>
    <name evidence="5" type="ORF">K466DRAFT_448915</name>
</gene>
<accession>A0A5C3P3X9</accession>
<evidence type="ECO:0000313" key="6">
    <source>
        <dbReference type="Proteomes" id="UP000308197"/>
    </source>
</evidence>
<dbReference type="STRING" id="1314778.A0A5C3P3X9"/>
<comment type="subcellular location">
    <subcellularLocation>
        <location evidence="1">Nucleus</location>
    </subcellularLocation>
</comment>
<feature type="non-terminal residue" evidence="5">
    <location>
        <position position="308"/>
    </location>
</feature>
<dbReference type="SMART" id="SM00558">
    <property type="entry name" value="JmjC"/>
    <property type="match status" value="1"/>
</dbReference>
<dbReference type="PANTHER" id="PTHR12549:SF38">
    <property type="entry name" value="JMJC DOMAIN-CONTAINING HISTONE DEMETHYLASE 2, ISOFORM A"/>
    <property type="match status" value="1"/>
</dbReference>
<keyword evidence="2" id="KW-0479">Metal-binding</keyword>
<evidence type="ECO:0000313" key="5">
    <source>
        <dbReference type="EMBL" id="TFK80473.1"/>
    </source>
</evidence>
<evidence type="ECO:0000256" key="2">
    <source>
        <dbReference type="ARBA" id="ARBA00022723"/>
    </source>
</evidence>
<dbReference type="SUPFAM" id="SSF51197">
    <property type="entry name" value="Clavaminate synthase-like"/>
    <property type="match status" value="1"/>
</dbReference>
<dbReference type="InParanoid" id="A0A5C3P3X9"/>
<dbReference type="InterPro" id="IPR003347">
    <property type="entry name" value="JmjC_dom"/>
</dbReference>
<dbReference type="InterPro" id="IPR045109">
    <property type="entry name" value="LSDs-like"/>
</dbReference>
<dbReference type="GO" id="GO:0032454">
    <property type="term" value="F:histone H3K9 demethylase activity"/>
    <property type="evidence" value="ECO:0007669"/>
    <property type="project" value="InterPro"/>
</dbReference>
<dbReference type="GO" id="GO:0003712">
    <property type="term" value="F:transcription coregulator activity"/>
    <property type="evidence" value="ECO:0007669"/>
    <property type="project" value="TreeGrafter"/>
</dbReference>
<dbReference type="GO" id="GO:0000118">
    <property type="term" value="C:histone deacetylase complex"/>
    <property type="evidence" value="ECO:0007669"/>
    <property type="project" value="TreeGrafter"/>
</dbReference>
<evidence type="ECO:0000256" key="1">
    <source>
        <dbReference type="ARBA" id="ARBA00004123"/>
    </source>
</evidence>
<dbReference type="GO" id="GO:0046872">
    <property type="term" value="F:metal ion binding"/>
    <property type="evidence" value="ECO:0007669"/>
    <property type="project" value="UniProtKB-KW"/>
</dbReference>
<dbReference type="PANTHER" id="PTHR12549">
    <property type="entry name" value="JMJC DOMAIN-CONTAINING HISTONE DEMETHYLATION PROTEIN"/>
    <property type="match status" value="1"/>
</dbReference>
<dbReference type="GO" id="GO:0006357">
    <property type="term" value="P:regulation of transcription by RNA polymerase II"/>
    <property type="evidence" value="ECO:0007669"/>
    <property type="project" value="TreeGrafter"/>
</dbReference>